<keyword evidence="4" id="KW-1185">Reference proteome</keyword>
<organism evidence="3 4">
    <name type="scientific">Mycolicibacterium lutetiense</name>
    <dbReference type="NCBI Taxonomy" id="1641992"/>
    <lineage>
        <taxon>Bacteria</taxon>
        <taxon>Bacillati</taxon>
        <taxon>Actinomycetota</taxon>
        <taxon>Actinomycetes</taxon>
        <taxon>Mycobacteriales</taxon>
        <taxon>Mycobacteriaceae</taxon>
        <taxon>Mycolicibacterium</taxon>
    </lineage>
</organism>
<gene>
    <name evidence="3" type="ORF">JOF57_001671</name>
</gene>
<keyword evidence="2" id="KW-0812">Transmembrane</keyword>
<keyword evidence="2" id="KW-0472">Membrane</keyword>
<sequence>MREYRSLIMGCALVLAMGFILPTMLQSAAKIGETFTDPDSANPPATVNAPPPPAPAEPTDWSTVALVAVIAGAVLATAVLMWFAWRHLTKRGADKSEKRARRNDQIEMWQRGLDVLAETQDALMGFETDPESVYFTRPLLGDVNEPATATFYTALGSAQTLCTEIVPTDPVLITAFVNAANAARRAFDVADDNARNKARRGISHNGHKLSPQELRKIDQARKFMRQAHDPALTEAHARNALAKALDLLDGAGVVVPERLTATVTKSVETIHRKALDR</sequence>
<keyword evidence="2" id="KW-1133">Transmembrane helix</keyword>
<evidence type="ECO:0000313" key="4">
    <source>
        <dbReference type="Proteomes" id="UP000694460"/>
    </source>
</evidence>
<accession>A0ABS4ZRG4</accession>
<protein>
    <recommendedName>
        <fullName evidence="5">DUF4129 domain-containing protein</fullName>
    </recommendedName>
</protein>
<proteinExistence type="predicted"/>
<evidence type="ECO:0000313" key="3">
    <source>
        <dbReference type="EMBL" id="MBP2451786.1"/>
    </source>
</evidence>
<dbReference type="EMBL" id="JAGIOP010000001">
    <property type="protein sequence ID" value="MBP2451786.1"/>
    <property type="molecule type" value="Genomic_DNA"/>
</dbReference>
<comment type="caution">
    <text evidence="3">The sequence shown here is derived from an EMBL/GenBank/DDBJ whole genome shotgun (WGS) entry which is preliminary data.</text>
</comment>
<evidence type="ECO:0008006" key="5">
    <source>
        <dbReference type="Google" id="ProtNLM"/>
    </source>
</evidence>
<evidence type="ECO:0000256" key="2">
    <source>
        <dbReference type="SAM" id="Phobius"/>
    </source>
</evidence>
<name>A0ABS4ZRG4_9MYCO</name>
<feature type="region of interest" description="Disordered" evidence="1">
    <location>
        <begin position="35"/>
        <end position="58"/>
    </location>
</feature>
<dbReference type="Proteomes" id="UP000694460">
    <property type="component" value="Unassembled WGS sequence"/>
</dbReference>
<dbReference type="RefSeq" id="WP_209915560.1">
    <property type="nucleotide sequence ID" value="NZ_JAGIOP010000001.1"/>
</dbReference>
<reference evidence="3 4" key="1">
    <citation type="submission" date="2021-03" db="EMBL/GenBank/DDBJ databases">
        <title>Sequencing the genomes of 1000 actinobacteria strains.</title>
        <authorList>
            <person name="Klenk H.-P."/>
        </authorList>
    </citation>
    <scope>NUCLEOTIDE SEQUENCE [LARGE SCALE GENOMIC DNA]</scope>
    <source>
        <strain evidence="3 4">DSM 46713</strain>
    </source>
</reference>
<evidence type="ECO:0000256" key="1">
    <source>
        <dbReference type="SAM" id="MobiDB-lite"/>
    </source>
</evidence>
<feature type="transmembrane region" description="Helical" evidence="2">
    <location>
        <begin position="61"/>
        <end position="85"/>
    </location>
</feature>